<dbReference type="SUPFAM" id="SSF50969">
    <property type="entry name" value="YVTN repeat-like/Quinoprotein amine dehydrogenase"/>
    <property type="match status" value="1"/>
</dbReference>
<sequence length="309" mass="35420">MRSKQLIYISFLVILLVWTWHNSYAQEFVLPKGKKLIVAAEQSQHRVIIIDPGKGTISWEWKADSMQLPATHVKWFNNPSDAKIIYNGRFLLTSASGGGIALIRIYDKKILFHAYAGGNTHSIEVLPGGNIVSASSTGNYLRLFQVDTTIQQDTVPYIQYALPFAHNLVWDKKRSLLWSAGMHEMYAYKYVLENGKPRLQLAFHHPLPGEQGHDLFPVHGKDSLWFTDHQHIYIYDPGTGSLEQVKTRRQKGIKSVSSGPAGYPTIVIFPKEQWWTDEIFDLEGKRIFKQEGLKIYKARWVLPNTFSYQ</sequence>
<name>A0A291QTY7_9BACT</name>
<accession>A0A291QTY7</accession>
<dbReference type="Gene3D" id="2.130.10.10">
    <property type="entry name" value="YVTN repeat-like/Quinoprotein amine dehydrogenase"/>
    <property type="match status" value="1"/>
</dbReference>
<reference evidence="1 2" key="1">
    <citation type="submission" date="2017-10" db="EMBL/GenBank/DDBJ databases">
        <title>Paenichitinophaga pekingensis gen. nov., sp. nov., isolated from activated sludge.</title>
        <authorList>
            <person name="Jin D."/>
            <person name="Kong X."/>
            <person name="Deng Y."/>
            <person name="Bai Z."/>
        </authorList>
    </citation>
    <scope>NUCLEOTIDE SEQUENCE [LARGE SCALE GENOMIC DNA]</scope>
    <source>
        <strain evidence="1 2">13</strain>
    </source>
</reference>
<dbReference type="InterPro" id="IPR045383">
    <property type="entry name" value="DUF6528"/>
</dbReference>
<dbReference type="OrthoDB" id="1007317at2"/>
<dbReference type="EMBL" id="CP023777">
    <property type="protein sequence ID" value="ATL47397.1"/>
    <property type="molecule type" value="Genomic_DNA"/>
</dbReference>
<keyword evidence="2" id="KW-1185">Reference proteome</keyword>
<dbReference type="InterPro" id="IPR011044">
    <property type="entry name" value="Quino_amine_DH_bsu"/>
</dbReference>
<protein>
    <recommendedName>
        <fullName evidence="3">WD40 repeat domain-containing protein</fullName>
    </recommendedName>
</protein>
<evidence type="ECO:0008006" key="3">
    <source>
        <dbReference type="Google" id="ProtNLM"/>
    </source>
</evidence>
<gene>
    <name evidence="1" type="ORF">COR50_09565</name>
</gene>
<organism evidence="1 2">
    <name type="scientific">Chitinophaga caeni</name>
    <dbReference type="NCBI Taxonomy" id="2029983"/>
    <lineage>
        <taxon>Bacteria</taxon>
        <taxon>Pseudomonadati</taxon>
        <taxon>Bacteroidota</taxon>
        <taxon>Chitinophagia</taxon>
        <taxon>Chitinophagales</taxon>
        <taxon>Chitinophagaceae</taxon>
        <taxon>Chitinophaga</taxon>
    </lineage>
</organism>
<dbReference type="RefSeq" id="WP_098193778.1">
    <property type="nucleotide sequence ID" value="NZ_CP023777.1"/>
</dbReference>
<dbReference type="AlphaFoldDB" id="A0A291QTY7"/>
<dbReference type="Pfam" id="PF20138">
    <property type="entry name" value="DUF6528"/>
    <property type="match status" value="1"/>
</dbReference>
<dbReference type="KEGG" id="cbae:COR50_09565"/>
<evidence type="ECO:0000313" key="1">
    <source>
        <dbReference type="EMBL" id="ATL47397.1"/>
    </source>
</evidence>
<dbReference type="Proteomes" id="UP000220133">
    <property type="component" value="Chromosome"/>
</dbReference>
<dbReference type="InterPro" id="IPR015943">
    <property type="entry name" value="WD40/YVTN_repeat-like_dom_sf"/>
</dbReference>
<evidence type="ECO:0000313" key="2">
    <source>
        <dbReference type="Proteomes" id="UP000220133"/>
    </source>
</evidence>
<proteinExistence type="predicted"/>